<feature type="transmembrane region" description="Helical" evidence="1">
    <location>
        <begin position="470"/>
        <end position="497"/>
    </location>
</feature>
<protein>
    <submittedName>
        <fullName evidence="2">Efflux RND transporter permease subunit</fullName>
    </submittedName>
</protein>
<keyword evidence="1" id="KW-0472">Membrane</keyword>
<dbReference type="SUPFAM" id="SSF82714">
    <property type="entry name" value="Multidrug efflux transporter AcrB TolC docking domain, DN and DC subdomains"/>
    <property type="match status" value="2"/>
</dbReference>
<dbReference type="Gene3D" id="3.30.2090.10">
    <property type="entry name" value="Multidrug efflux transporter AcrB TolC docking domain, DN and DC subdomains"/>
    <property type="match status" value="2"/>
</dbReference>
<dbReference type="KEGG" id="nli:G3M70_10040"/>
<dbReference type="Gene3D" id="3.30.70.1320">
    <property type="entry name" value="Multidrug efflux transporter AcrB pore domain like"/>
    <property type="match status" value="1"/>
</dbReference>
<dbReference type="PRINTS" id="PR00702">
    <property type="entry name" value="ACRIFLAVINRP"/>
</dbReference>
<dbReference type="InterPro" id="IPR027463">
    <property type="entry name" value="AcrB_DN_DC_subdom"/>
</dbReference>
<gene>
    <name evidence="2" type="ORF">G3M70_10040</name>
</gene>
<feature type="transmembrane region" description="Helical" evidence="1">
    <location>
        <begin position="876"/>
        <end position="892"/>
    </location>
</feature>
<feature type="transmembrane region" description="Helical" evidence="1">
    <location>
        <begin position="12"/>
        <end position="32"/>
    </location>
</feature>
<dbReference type="Gene3D" id="3.30.70.1440">
    <property type="entry name" value="Multidrug efflux transporter AcrB pore domain"/>
    <property type="match status" value="1"/>
</dbReference>
<proteinExistence type="predicted"/>
<dbReference type="GO" id="GO:0005886">
    <property type="term" value="C:plasma membrane"/>
    <property type="evidence" value="ECO:0007669"/>
    <property type="project" value="TreeGrafter"/>
</dbReference>
<dbReference type="Gene3D" id="1.20.1640.10">
    <property type="entry name" value="Multidrug efflux transporter AcrB transmembrane domain"/>
    <property type="match status" value="2"/>
</dbReference>
<reference evidence="2 3" key="1">
    <citation type="submission" date="2020-02" db="EMBL/GenBank/DDBJ databases">
        <title>Genomic and physiological characterization of two novel Nitrospinaceae genera.</title>
        <authorList>
            <person name="Mueller A.J."/>
            <person name="Jung M.-Y."/>
            <person name="Strachan C.R."/>
            <person name="Herbold C.W."/>
            <person name="Kirkegaard R.H."/>
            <person name="Daims H."/>
        </authorList>
    </citation>
    <scope>NUCLEOTIDE SEQUENCE [LARGE SCALE GENOMIC DNA]</scope>
    <source>
        <strain evidence="2">EB</strain>
    </source>
</reference>
<dbReference type="PANTHER" id="PTHR32063">
    <property type="match status" value="1"/>
</dbReference>
<sequence length="1084" mass="120962">MKLVDYSIRNYHTVTVAIVMAAVIGTLCYEILPRQLTPTVDKPLIEVTTSYRGLSPNEVERNITRRLEDQLENVESLKKMTSRSQHGESSITLEFDWGVDKKTTMIDVNNKLQQVKDLPVLADKPTMKSVSSDNSQPIMWIIVQKPNEKMQELGKNKMFEIGEDLIKPVLNRVEGVGDVWHFGGEEREMRVEFDPYAMARLHLTYSEVISRLSNENQNTRAGFHDETKREYTVRTLGEFKSPEDIMDTVVKRDGEKTIRVRDFATVVDGYKRTTSIVRINGQMSNAFGVIREAGANVVKTCNLARETVEELNQELINRGIPMRLKIVYQDVDYINEAMELVKDNLGLGAILAIAVLLFFLGSFRSVLIISISIPVSLVSVFIVLKLLDRSINIISLAGMAFAVGMVVDNSIVVLENIYRHLTMRKGVLRAAYDGTVEVWGAVLSSTLTTLAVFLPIVFVQEEAGQLFRDIAITISASIALSLLVSITVIPTLATLLIKLKPGEEYDTGFFNKGWFRPFLWIGNNTKKGYDRLLRFLLGKGFAKTVLKGAIITGICSLLVLSTKILPDRDYLPFGNSNMVFMFIEPVAGMPVDQNMKFMAPYEKKITQMEDVEHNFLVFSNRFNGGGAIIYPELAGGQRGEVKMAVKSREMGGEIFTIPGYRFAFASQRPIFSSANKTFDVEIVGPDMLVLKNTAISLIGQISQTKGVHSVRPEFKFGNPELRFLPKRELSARLNMGVPEVGRVVEALNAGTYLGEFNDRGEPIDFVLVQKKDGKKMGLQDYRDLPVWSAGGRMTHLGHLVNVETAAGPARIDHIEKERSIKLLVQVKKEFPMQKVIDQVEDKILDGQRLSLGPEYGLRVGGSADDLASTTQSLLNSFWYAVGFIYLLLVALFKSFLRPFIVMLTVALAVSGSFFGIAGNNLWQKGSIRRYLEDFNVPNPEQMLDGWNWITFDILTQLGIIILAGIVVNNAILIVHQMLNNIREGMDERKALLESCETRLRPIMMTVISSISGMIPLAFGEGSGTELYRGMGTALIGGLAFSSLFTLFLIPVLISFMTDLGFHTRREDLVKESLADNEAASAANH</sequence>
<dbReference type="Pfam" id="PF00873">
    <property type="entry name" value="ACR_tran"/>
    <property type="match status" value="2"/>
</dbReference>
<keyword evidence="1" id="KW-0812">Transmembrane</keyword>
<feature type="transmembrane region" description="Helical" evidence="1">
    <location>
        <begin position="1030"/>
        <end position="1055"/>
    </location>
</feature>
<evidence type="ECO:0000313" key="3">
    <source>
        <dbReference type="Proteomes" id="UP000594688"/>
    </source>
</evidence>
<dbReference type="SUPFAM" id="SSF82693">
    <property type="entry name" value="Multidrug efflux transporter AcrB pore domain, PN1, PN2, PC1 and PC2 subdomains"/>
    <property type="match status" value="2"/>
</dbReference>
<feature type="transmembrane region" description="Helical" evidence="1">
    <location>
        <begin position="344"/>
        <end position="361"/>
    </location>
</feature>
<dbReference type="Gene3D" id="3.30.70.1430">
    <property type="entry name" value="Multidrug efflux transporter AcrB pore domain"/>
    <property type="match status" value="2"/>
</dbReference>
<dbReference type="EMBL" id="CP048685">
    <property type="protein sequence ID" value="QPJ62193.1"/>
    <property type="molecule type" value="Genomic_DNA"/>
</dbReference>
<dbReference type="SUPFAM" id="SSF82866">
    <property type="entry name" value="Multidrug efflux transporter AcrB transmembrane domain"/>
    <property type="match status" value="2"/>
</dbReference>
<dbReference type="Proteomes" id="UP000594688">
    <property type="component" value="Chromosome"/>
</dbReference>
<keyword evidence="1" id="KW-1133">Transmembrane helix</keyword>
<accession>A0A7T0G0R1</accession>
<feature type="transmembrane region" description="Helical" evidence="1">
    <location>
        <begin position="899"/>
        <end position="922"/>
    </location>
</feature>
<evidence type="ECO:0000313" key="2">
    <source>
        <dbReference type="EMBL" id="QPJ62193.1"/>
    </source>
</evidence>
<dbReference type="PANTHER" id="PTHR32063:SF0">
    <property type="entry name" value="SWARMING MOTILITY PROTEIN SWRC"/>
    <property type="match status" value="1"/>
</dbReference>
<organism evidence="2 3">
    <name type="scientific">Candidatus Nitronauta litoralis</name>
    <dbReference type="NCBI Taxonomy" id="2705533"/>
    <lineage>
        <taxon>Bacteria</taxon>
        <taxon>Pseudomonadati</taxon>
        <taxon>Nitrospinota/Tectimicrobiota group</taxon>
        <taxon>Nitrospinota</taxon>
        <taxon>Nitrospinia</taxon>
        <taxon>Nitrospinales</taxon>
        <taxon>Nitrospinaceae</taxon>
        <taxon>Candidatus Nitronauta</taxon>
    </lineage>
</organism>
<feature type="transmembrane region" description="Helical" evidence="1">
    <location>
        <begin position="394"/>
        <end position="418"/>
    </location>
</feature>
<feature type="transmembrane region" description="Helical" evidence="1">
    <location>
        <begin position="953"/>
        <end position="978"/>
    </location>
</feature>
<evidence type="ECO:0000256" key="1">
    <source>
        <dbReference type="SAM" id="Phobius"/>
    </source>
</evidence>
<feature type="transmembrane region" description="Helical" evidence="1">
    <location>
        <begin position="999"/>
        <end position="1018"/>
    </location>
</feature>
<name>A0A7T0G0R1_9BACT</name>
<dbReference type="AlphaFoldDB" id="A0A7T0G0R1"/>
<feature type="transmembrane region" description="Helical" evidence="1">
    <location>
        <begin position="367"/>
        <end position="387"/>
    </location>
</feature>
<dbReference type="InterPro" id="IPR001036">
    <property type="entry name" value="Acrflvin-R"/>
</dbReference>
<feature type="transmembrane region" description="Helical" evidence="1">
    <location>
        <begin position="438"/>
        <end position="458"/>
    </location>
</feature>
<dbReference type="GO" id="GO:0042910">
    <property type="term" value="F:xenobiotic transmembrane transporter activity"/>
    <property type="evidence" value="ECO:0007669"/>
    <property type="project" value="TreeGrafter"/>
</dbReference>